<evidence type="ECO:0000256" key="5">
    <source>
        <dbReference type="PROSITE-ProRule" id="PRU00502"/>
    </source>
</evidence>
<evidence type="ECO:0000259" key="8">
    <source>
        <dbReference type="PROSITE" id="PS50235"/>
    </source>
</evidence>
<evidence type="ECO:0000256" key="3">
    <source>
        <dbReference type="ARBA" id="ARBA00022771"/>
    </source>
</evidence>
<dbReference type="InterPro" id="IPR050185">
    <property type="entry name" value="Ub_carboxyl-term_hydrolase"/>
</dbReference>
<dbReference type="SUPFAM" id="SSF54001">
    <property type="entry name" value="Cysteine proteinases"/>
    <property type="match status" value="1"/>
</dbReference>
<keyword evidence="6 10" id="KW-0378">Hydrolase</keyword>
<dbReference type="InterPro" id="IPR013083">
    <property type="entry name" value="Znf_RING/FYVE/PHD"/>
</dbReference>
<dbReference type="InterPro" id="IPR001394">
    <property type="entry name" value="Peptidase_C19_UCH"/>
</dbReference>
<dbReference type="GO" id="GO:0004843">
    <property type="term" value="F:cysteine-type deubiquitinase activity"/>
    <property type="evidence" value="ECO:0007669"/>
    <property type="project" value="UniProtKB-UniRule"/>
</dbReference>
<evidence type="ECO:0000256" key="7">
    <source>
        <dbReference type="SAM" id="MobiDB-lite"/>
    </source>
</evidence>
<evidence type="ECO:0000256" key="6">
    <source>
        <dbReference type="RuleBase" id="RU366025"/>
    </source>
</evidence>
<feature type="compositionally biased region" description="Polar residues" evidence="7">
    <location>
        <begin position="153"/>
        <end position="164"/>
    </location>
</feature>
<dbReference type="Pfam" id="PF00443">
    <property type="entry name" value="UCH"/>
    <property type="match status" value="1"/>
</dbReference>
<keyword evidence="6" id="KW-0788">Thiol protease</keyword>
<evidence type="ECO:0000256" key="4">
    <source>
        <dbReference type="ARBA" id="ARBA00022833"/>
    </source>
</evidence>
<organism evidence="10">
    <name type="scientific">Xenopsylla cheopis</name>
    <name type="common">Oriental rat flea</name>
    <name type="synonym">Pulex cheopis</name>
    <dbReference type="NCBI Taxonomy" id="163159"/>
    <lineage>
        <taxon>Eukaryota</taxon>
        <taxon>Metazoa</taxon>
        <taxon>Ecdysozoa</taxon>
        <taxon>Arthropoda</taxon>
        <taxon>Hexapoda</taxon>
        <taxon>Insecta</taxon>
        <taxon>Pterygota</taxon>
        <taxon>Neoptera</taxon>
        <taxon>Endopterygota</taxon>
        <taxon>Siphonaptera</taxon>
        <taxon>Pulicidae</taxon>
        <taxon>Xenopsyllinae</taxon>
        <taxon>Xenopsylla</taxon>
    </lineage>
</organism>
<dbReference type="GO" id="GO:0008270">
    <property type="term" value="F:zinc ion binding"/>
    <property type="evidence" value="ECO:0007669"/>
    <property type="project" value="UniProtKB-KW"/>
</dbReference>
<protein>
    <recommendedName>
        <fullName evidence="6">Ubiquitin carboxyl-terminal hydrolase</fullName>
        <ecNumber evidence="6">3.4.19.12</ecNumber>
    </recommendedName>
</protein>
<keyword evidence="6" id="KW-0833">Ubl conjugation pathway</keyword>
<dbReference type="AlphaFoldDB" id="A0A6M2DER8"/>
<dbReference type="EC" id="3.4.19.12" evidence="6"/>
<comment type="catalytic activity">
    <reaction evidence="1 6">
        <text>Thiol-dependent hydrolysis of ester, thioester, amide, peptide and isopeptide bonds formed by the C-terminal Gly of ubiquitin (a 76-residue protein attached to proteins as an intracellular targeting signal).</text>
        <dbReference type="EC" id="3.4.19.12"/>
    </reaction>
</comment>
<keyword evidence="2" id="KW-0479">Metal-binding</keyword>
<dbReference type="Gene3D" id="3.90.70.10">
    <property type="entry name" value="Cysteine proteinases"/>
    <property type="match status" value="1"/>
</dbReference>
<name>A0A6M2DER8_XENCH</name>
<evidence type="ECO:0000256" key="1">
    <source>
        <dbReference type="ARBA" id="ARBA00000707"/>
    </source>
</evidence>
<reference evidence="10" key="1">
    <citation type="submission" date="2020-03" db="EMBL/GenBank/DDBJ databases">
        <title>Transcriptomic Profiling of the Digestive Tract of the Rat Flea, Xenopsylla cheopis, Following Blood Feeding and Infection with Yersinia pestis.</title>
        <authorList>
            <person name="Bland D.M."/>
            <person name="Martens C.A."/>
            <person name="Virtaneva K."/>
            <person name="Kanakabandi K."/>
            <person name="Long D."/>
            <person name="Rosenke R."/>
            <person name="Saturday G.A."/>
            <person name="Hoyt F.H."/>
            <person name="Bruno D.P."/>
            <person name="Ribeiro J.M.C."/>
            <person name="Hinnebusch J."/>
        </authorList>
    </citation>
    <scope>NUCLEOTIDE SEQUENCE</scope>
</reference>
<proteinExistence type="inferred from homology"/>
<feature type="domain" description="UBP-type" evidence="9">
    <location>
        <begin position="1"/>
        <end position="110"/>
    </location>
</feature>
<accession>A0A6M2DER8</accession>
<dbReference type="FunFam" id="3.90.70.10:FF:000189">
    <property type="entry name" value="Ubiquitinyl hydrolase 1"/>
    <property type="match status" value="1"/>
</dbReference>
<evidence type="ECO:0000256" key="2">
    <source>
        <dbReference type="ARBA" id="ARBA00022723"/>
    </source>
</evidence>
<dbReference type="InterPro" id="IPR028889">
    <property type="entry name" value="USP"/>
</dbReference>
<dbReference type="PANTHER" id="PTHR21646:SF19">
    <property type="entry name" value="UBIQUITIN CARBOXYL-TERMINAL HYDROLASE 3"/>
    <property type="match status" value="1"/>
</dbReference>
<dbReference type="PROSITE" id="PS50271">
    <property type="entry name" value="ZF_UBP"/>
    <property type="match status" value="1"/>
</dbReference>
<dbReference type="PROSITE" id="PS50235">
    <property type="entry name" value="USP_3"/>
    <property type="match status" value="1"/>
</dbReference>
<sequence>MNCPHIISSVKVNRDLLSGRNGTTKNWHCMDCKSVGQNWLCLYCGVVLCGRYNNQHAKQHAESNLSHDLCMQCEIFSVFCYKCDDYVCAEQNEYLIENVRQLLHEYNSHETSNEISPCASVSDIMDDNIQPSKNDLDEPVRNLRPRARKRSASTDTSSVENEIQSMKKANKNREKKVVGLRNLGNTCFMNAVLQSLSNIQEFSCYFSSLPSLENKNNGRRIYHSRSYKEFNDIHLVEELRKVLINLSQGGCGSKGTAISPECLFLVIWKVVPRFRGYQQQDAHEFLRYVLDRLHTELQQLLPDVNLKEGTYISSMKGRSSIVTSVFGGTLQSEVKCLQCGTQSRKHDPFLDLSLDIPDRFSEKKNKEESEEPMCNISDCLTSFTEIEELAETELYYCSSCKSKQRSTKQFWIRRLPNVLCLHIKRFRWNNFFRTKIDVNISFPITSLDMSAFVLTNIPETRKSLIGGPGHNLYDLAAVIVHHGSGAGSGHYTSFANHSGQWFHFNDSTVRTTDVDTVAACKPYILFYIRRELNLSLNQGIANGDNS</sequence>
<dbReference type="Pfam" id="PF02148">
    <property type="entry name" value="zf-UBP"/>
    <property type="match status" value="1"/>
</dbReference>
<evidence type="ECO:0000259" key="9">
    <source>
        <dbReference type="PROSITE" id="PS50271"/>
    </source>
</evidence>
<comment type="similarity">
    <text evidence="6">Belongs to the peptidase C19 family.</text>
</comment>
<dbReference type="GO" id="GO:0016579">
    <property type="term" value="P:protein deubiquitination"/>
    <property type="evidence" value="ECO:0007669"/>
    <property type="project" value="InterPro"/>
</dbReference>
<dbReference type="InterPro" id="IPR018200">
    <property type="entry name" value="USP_CS"/>
</dbReference>
<dbReference type="SMART" id="SM00290">
    <property type="entry name" value="ZnF_UBP"/>
    <property type="match status" value="1"/>
</dbReference>
<feature type="domain" description="USP" evidence="8">
    <location>
        <begin position="178"/>
        <end position="530"/>
    </location>
</feature>
<dbReference type="Gene3D" id="3.30.40.10">
    <property type="entry name" value="Zinc/RING finger domain, C3HC4 (zinc finger)"/>
    <property type="match status" value="1"/>
</dbReference>
<dbReference type="InterPro" id="IPR001607">
    <property type="entry name" value="Znf_UBP"/>
</dbReference>
<dbReference type="PANTHER" id="PTHR21646">
    <property type="entry name" value="UBIQUITIN CARBOXYL-TERMINAL HYDROLASE"/>
    <property type="match status" value="1"/>
</dbReference>
<keyword evidence="6" id="KW-0645">Protease</keyword>
<dbReference type="InterPro" id="IPR038765">
    <property type="entry name" value="Papain-like_cys_pep_sf"/>
</dbReference>
<dbReference type="GO" id="GO:0006508">
    <property type="term" value="P:proteolysis"/>
    <property type="evidence" value="ECO:0007669"/>
    <property type="project" value="UniProtKB-KW"/>
</dbReference>
<dbReference type="EMBL" id="GIIL01000414">
    <property type="protein sequence ID" value="NOV44140.1"/>
    <property type="molecule type" value="Transcribed_RNA"/>
</dbReference>
<feature type="region of interest" description="Disordered" evidence="7">
    <location>
        <begin position="130"/>
        <end position="171"/>
    </location>
</feature>
<keyword evidence="3 5" id="KW-0863">Zinc-finger</keyword>
<dbReference type="PROSITE" id="PS00973">
    <property type="entry name" value="USP_2"/>
    <property type="match status" value="1"/>
</dbReference>
<keyword evidence="4" id="KW-0862">Zinc</keyword>
<dbReference type="SUPFAM" id="SSF57850">
    <property type="entry name" value="RING/U-box"/>
    <property type="match status" value="1"/>
</dbReference>
<dbReference type="PROSITE" id="PS00972">
    <property type="entry name" value="USP_1"/>
    <property type="match status" value="1"/>
</dbReference>
<evidence type="ECO:0000313" key="10">
    <source>
        <dbReference type="EMBL" id="NOV44140.1"/>
    </source>
</evidence>